<dbReference type="InterPro" id="IPR013783">
    <property type="entry name" value="Ig-like_fold"/>
</dbReference>
<sequence>MKFSRLAYIIIGLLMIACSGDEAVETDKEEDIKNPVNKAPSKPVLVSPQQDLACAYSTLNFEWQQSQDPEDDAIRYVLEVAEDQDFQRIYERVETIDTFKDLELEKGMVYFWRVRAKDDQGSLSDHSETRSFYTEPRLSYNTIPEIPYAESPSNNSSIEGTGVLLKWTAADQDGDSLSFDVYLSNTYPPSLYKADVPEPELLVEVQDNENYFWRIAAKDNKGAKAFGPVWSFDTNY</sequence>
<evidence type="ECO:0000256" key="1">
    <source>
        <dbReference type="SAM" id="SignalP"/>
    </source>
</evidence>
<protein>
    <submittedName>
        <fullName evidence="3">Fibronectin type III domain-containing protein</fullName>
    </submittedName>
</protein>
<dbReference type="AlphaFoldDB" id="A0A9X2REH6"/>
<dbReference type="Proteomes" id="UP001155280">
    <property type="component" value="Unassembled WGS sequence"/>
</dbReference>
<dbReference type="InterPro" id="IPR036116">
    <property type="entry name" value="FN3_sf"/>
</dbReference>
<evidence type="ECO:0000313" key="3">
    <source>
        <dbReference type="EMBL" id="MCP9201356.1"/>
    </source>
</evidence>
<evidence type="ECO:0000313" key="4">
    <source>
        <dbReference type="Proteomes" id="UP001155280"/>
    </source>
</evidence>
<dbReference type="CDD" id="cd00063">
    <property type="entry name" value="FN3"/>
    <property type="match status" value="1"/>
</dbReference>
<dbReference type="EMBL" id="JANCNS010000003">
    <property type="protein sequence ID" value="MCP9201356.1"/>
    <property type="molecule type" value="Genomic_DNA"/>
</dbReference>
<proteinExistence type="predicted"/>
<keyword evidence="4" id="KW-1185">Reference proteome</keyword>
<dbReference type="SUPFAM" id="SSF49265">
    <property type="entry name" value="Fibronectin type III"/>
    <property type="match status" value="1"/>
</dbReference>
<gene>
    <name evidence="3" type="ORF">MKO06_15710</name>
</gene>
<keyword evidence="1" id="KW-0732">Signal</keyword>
<evidence type="ECO:0000259" key="2">
    <source>
        <dbReference type="PROSITE" id="PS50853"/>
    </source>
</evidence>
<name>A0A9X2REH6_9FLAO</name>
<dbReference type="PROSITE" id="PS51257">
    <property type="entry name" value="PROKAR_LIPOPROTEIN"/>
    <property type="match status" value="1"/>
</dbReference>
<dbReference type="Gene3D" id="2.60.40.10">
    <property type="entry name" value="Immunoglobulins"/>
    <property type="match status" value="2"/>
</dbReference>
<dbReference type="RefSeq" id="WP_241552218.1">
    <property type="nucleotide sequence ID" value="NZ_JANCNS010000003.1"/>
</dbReference>
<reference evidence="3" key="1">
    <citation type="submission" date="2022-07" db="EMBL/GenBank/DDBJ databases">
        <title>Gramela sediminis sp. nov., isolated from deep-sea sediment of the Indian Ocean.</title>
        <authorList>
            <person name="Shi H."/>
        </authorList>
    </citation>
    <scope>NUCLEOTIDE SEQUENCE</scope>
    <source>
        <strain evidence="3">GC03-9</strain>
    </source>
</reference>
<accession>A0A9X2REH6</accession>
<feature type="domain" description="Fibronectin type-III" evidence="2">
    <location>
        <begin position="39"/>
        <end position="137"/>
    </location>
</feature>
<comment type="caution">
    <text evidence="3">The sequence shown here is derived from an EMBL/GenBank/DDBJ whole genome shotgun (WGS) entry which is preliminary data.</text>
</comment>
<organism evidence="3 4">
    <name type="scientific">Christiangramia oceanisediminis</name>
    <dbReference type="NCBI Taxonomy" id="2920386"/>
    <lineage>
        <taxon>Bacteria</taxon>
        <taxon>Pseudomonadati</taxon>
        <taxon>Bacteroidota</taxon>
        <taxon>Flavobacteriia</taxon>
        <taxon>Flavobacteriales</taxon>
        <taxon>Flavobacteriaceae</taxon>
        <taxon>Christiangramia</taxon>
    </lineage>
</organism>
<dbReference type="PROSITE" id="PS50853">
    <property type="entry name" value="FN3"/>
    <property type="match status" value="1"/>
</dbReference>
<feature type="chain" id="PRO_5040747389" evidence="1">
    <location>
        <begin position="24"/>
        <end position="236"/>
    </location>
</feature>
<feature type="signal peptide" evidence="1">
    <location>
        <begin position="1"/>
        <end position="23"/>
    </location>
</feature>
<dbReference type="InterPro" id="IPR003961">
    <property type="entry name" value="FN3_dom"/>
</dbReference>